<organism evidence="2 3">
    <name type="scientific">Dorcoceras hygrometricum</name>
    <dbReference type="NCBI Taxonomy" id="472368"/>
    <lineage>
        <taxon>Eukaryota</taxon>
        <taxon>Viridiplantae</taxon>
        <taxon>Streptophyta</taxon>
        <taxon>Embryophyta</taxon>
        <taxon>Tracheophyta</taxon>
        <taxon>Spermatophyta</taxon>
        <taxon>Magnoliopsida</taxon>
        <taxon>eudicotyledons</taxon>
        <taxon>Gunneridae</taxon>
        <taxon>Pentapetalae</taxon>
        <taxon>asterids</taxon>
        <taxon>lamiids</taxon>
        <taxon>Lamiales</taxon>
        <taxon>Gesneriaceae</taxon>
        <taxon>Didymocarpoideae</taxon>
        <taxon>Trichosporeae</taxon>
        <taxon>Loxocarpinae</taxon>
        <taxon>Dorcoceras</taxon>
    </lineage>
</organism>
<accession>A0A2Z7AMD9</accession>
<reference evidence="2 3" key="1">
    <citation type="journal article" date="2015" name="Proc. Natl. Acad. Sci. U.S.A.">
        <title>The resurrection genome of Boea hygrometrica: A blueprint for survival of dehydration.</title>
        <authorList>
            <person name="Xiao L."/>
            <person name="Yang G."/>
            <person name="Zhang L."/>
            <person name="Yang X."/>
            <person name="Zhao S."/>
            <person name="Ji Z."/>
            <person name="Zhou Q."/>
            <person name="Hu M."/>
            <person name="Wang Y."/>
            <person name="Chen M."/>
            <person name="Xu Y."/>
            <person name="Jin H."/>
            <person name="Xiao X."/>
            <person name="Hu G."/>
            <person name="Bao F."/>
            <person name="Hu Y."/>
            <person name="Wan P."/>
            <person name="Li L."/>
            <person name="Deng X."/>
            <person name="Kuang T."/>
            <person name="Xiang C."/>
            <person name="Zhu J.K."/>
            <person name="Oliver M.J."/>
            <person name="He Y."/>
        </authorList>
    </citation>
    <scope>NUCLEOTIDE SEQUENCE [LARGE SCALE GENOMIC DNA]</scope>
    <source>
        <strain evidence="3">cv. XS01</strain>
    </source>
</reference>
<dbReference type="OrthoDB" id="509901at2759"/>
<dbReference type="Proteomes" id="UP000250235">
    <property type="component" value="Unassembled WGS sequence"/>
</dbReference>
<keyword evidence="3" id="KW-1185">Reference proteome</keyword>
<evidence type="ECO:0000256" key="1">
    <source>
        <dbReference type="SAM" id="MobiDB-lite"/>
    </source>
</evidence>
<dbReference type="EMBL" id="KV014357">
    <property type="protein sequence ID" value="KZV22626.1"/>
    <property type="molecule type" value="Genomic_DNA"/>
</dbReference>
<name>A0A2Z7AMD9_9LAMI</name>
<feature type="region of interest" description="Disordered" evidence="1">
    <location>
        <begin position="1"/>
        <end position="23"/>
    </location>
</feature>
<proteinExistence type="predicted"/>
<evidence type="ECO:0000313" key="3">
    <source>
        <dbReference type="Proteomes" id="UP000250235"/>
    </source>
</evidence>
<sequence length="69" mass="7244">MDYGVADPNAAVYGGEHDEEPTYEGQYNEAEGGNYGSIDRIDDSAGRHELKHDSSSSAGLVVLACVVGP</sequence>
<gene>
    <name evidence="2" type="ORF">F511_02643</name>
</gene>
<protein>
    <submittedName>
        <fullName evidence="2">Uncharacterized protein</fullName>
    </submittedName>
</protein>
<evidence type="ECO:0000313" key="2">
    <source>
        <dbReference type="EMBL" id="KZV22626.1"/>
    </source>
</evidence>
<dbReference type="AlphaFoldDB" id="A0A2Z7AMD9"/>